<accession>A0A564YKL6</accession>
<protein>
    <submittedName>
        <fullName evidence="1">Uncharacterized protein</fullName>
    </submittedName>
</protein>
<dbReference type="AlphaFoldDB" id="A0A564YKL6"/>
<organism evidence="1 2">
    <name type="scientific">Hymenolepis diminuta</name>
    <name type="common">Rat tapeworm</name>
    <dbReference type="NCBI Taxonomy" id="6216"/>
    <lineage>
        <taxon>Eukaryota</taxon>
        <taxon>Metazoa</taxon>
        <taxon>Spiralia</taxon>
        <taxon>Lophotrochozoa</taxon>
        <taxon>Platyhelminthes</taxon>
        <taxon>Cestoda</taxon>
        <taxon>Eucestoda</taxon>
        <taxon>Cyclophyllidea</taxon>
        <taxon>Hymenolepididae</taxon>
        <taxon>Hymenolepis</taxon>
    </lineage>
</organism>
<keyword evidence="2" id="KW-1185">Reference proteome</keyword>
<name>A0A564YKL6_HYMDI</name>
<evidence type="ECO:0000313" key="1">
    <source>
        <dbReference type="EMBL" id="VUZ47094.1"/>
    </source>
</evidence>
<proteinExistence type="predicted"/>
<dbReference type="EMBL" id="CABIJS010000222">
    <property type="protein sequence ID" value="VUZ47094.1"/>
    <property type="molecule type" value="Genomic_DNA"/>
</dbReference>
<reference evidence="1 2" key="1">
    <citation type="submission" date="2019-07" db="EMBL/GenBank/DDBJ databases">
        <authorList>
            <person name="Jastrzebski P J."/>
            <person name="Paukszto L."/>
            <person name="Jastrzebski P J."/>
        </authorList>
    </citation>
    <scope>NUCLEOTIDE SEQUENCE [LARGE SCALE GENOMIC DNA]</scope>
    <source>
        <strain evidence="1 2">WMS-il1</strain>
    </source>
</reference>
<gene>
    <name evidence="1" type="ORF">WMSIL1_LOCUS6824</name>
</gene>
<dbReference type="Proteomes" id="UP000321570">
    <property type="component" value="Unassembled WGS sequence"/>
</dbReference>
<sequence length="79" mass="9592">MKIMNQFTKYMNLNSGQSENFLFILFPYNFVLQISEFHHGPERGFTFNNWPDKCKDVFRKTWPTSLRRKELELDGRSRI</sequence>
<evidence type="ECO:0000313" key="2">
    <source>
        <dbReference type="Proteomes" id="UP000321570"/>
    </source>
</evidence>